<dbReference type="RefSeq" id="XP_024345787.1">
    <property type="nucleotide sequence ID" value="XM_024499794.1"/>
</dbReference>
<protein>
    <submittedName>
        <fullName evidence="1">Uncharacterized protein</fullName>
    </submittedName>
</protein>
<dbReference type="CTD" id="36346260"/>
<proteinExistence type="predicted"/>
<dbReference type="AlphaFoldDB" id="W6U238"/>
<dbReference type="GeneID" id="36346260"/>
<reference evidence="1 2" key="1">
    <citation type="journal article" date="2013" name="Nat. Genet.">
        <title>The genome of the hydatid tapeworm Echinococcus granulosus.</title>
        <authorList>
            <person name="Zheng H."/>
            <person name="Zhang W."/>
            <person name="Zhang L."/>
            <person name="Zhang Z."/>
            <person name="Li J."/>
            <person name="Lu G."/>
            <person name="Zhu Y."/>
            <person name="Wang Y."/>
            <person name="Huang Y."/>
            <person name="Liu J."/>
            <person name="Kang H."/>
            <person name="Chen J."/>
            <person name="Wang L."/>
            <person name="Chen A."/>
            <person name="Yu S."/>
            <person name="Gao Z."/>
            <person name="Jin L."/>
            <person name="Gu W."/>
            <person name="Wang Z."/>
            <person name="Zhao L."/>
            <person name="Shi B."/>
            <person name="Wen H."/>
            <person name="Lin R."/>
            <person name="Jones M.K."/>
            <person name="Brejova B."/>
            <person name="Vinar T."/>
            <person name="Zhao G."/>
            <person name="McManus D.P."/>
            <person name="Chen Z."/>
            <person name="Zhou Y."/>
            <person name="Wang S."/>
        </authorList>
    </citation>
    <scope>NUCLEOTIDE SEQUENCE [LARGE SCALE GENOMIC DNA]</scope>
</reference>
<accession>W6U238</accession>
<keyword evidence="2" id="KW-1185">Reference proteome</keyword>
<dbReference type="Proteomes" id="UP000019149">
    <property type="component" value="Unassembled WGS sequence"/>
</dbReference>
<dbReference type="KEGG" id="egl:EGR_10545"/>
<dbReference type="EMBL" id="APAU02000232">
    <property type="protein sequence ID" value="EUB54591.1"/>
    <property type="molecule type" value="Genomic_DNA"/>
</dbReference>
<gene>
    <name evidence="1" type="ORF">EGR_10545</name>
</gene>
<evidence type="ECO:0000313" key="1">
    <source>
        <dbReference type="EMBL" id="EUB54591.1"/>
    </source>
</evidence>
<organism evidence="1 2">
    <name type="scientific">Echinococcus granulosus</name>
    <name type="common">Hydatid tapeworm</name>
    <dbReference type="NCBI Taxonomy" id="6210"/>
    <lineage>
        <taxon>Eukaryota</taxon>
        <taxon>Metazoa</taxon>
        <taxon>Spiralia</taxon>
        <taxon>Lophotrochozoa</taxon>
        <taxon>Platyhelminthes</taxon>
        <taxon>Cestoda</taxon>
        <taxon>Eucestoda</taxon>
        <taxon>Cyclophyllidea</taxon>
        <taxon>Taeniidae</taxon>
        <taxon>Echinococcus</taxon>
        <taxon>Echinococcus granulosus group</taxon>
    </lineage>
</organism>
<evidence type="ECO:0000313" key="2">
    <source>
        <dbReference type="Proteomes" id="UP000019149"/>
    </source>
</evidence>
<name>W6U238_ECHGR</name>
<comment type="caution">
    <text evidence="1">The sequence shown here is derived from an EMBL/GenBank/DDBJ whole genome shotgun (WGS) entry which is preliminary data.</text>
</comment>
<sequence>MRVENVRVESIHLQYEILMQRFTKSEALRNSHNFNRNSAGKLMIFRCAGPTSFRQHALTPIHGVCLTIQCTAGVTLSFLLLNGQHYAEGHFNSNKDLDGWWTGFMRFIWTSKNTRTFNSPLKFPIFWFTTNCEFTESDKCKVLQLGFTSSLHNLKIILGIARQAPILANLNFNYFNFYKIGKSDKTILITNSLSFFPHQITHVRLWRHIRRNEPRVWCGRWGLFAICINVPRILVNVWRF</sequence>